<proteinExistence type="predicted"/>
<protein>
    <submittedName>
        <fullName evidence="2">Uncharacterized protein</fullName>
    </submittedName>
</protein>
<sequence length="43" mass="5097">MKNNPTLSFFAEIANTVHRYRGAILFWVYLMAIVIYATRLVEY</sequence>
<keyword evidence="1" id="KW-0472">Membrane</keyword>
<keyword evidence="1" id="KW-1133">Transmembrane helix</keyword>
<keyword evidence="3" id="KW-1185">Reference proteome</keyword>
<gene>
    <name evidence="2" type="ORF">QU605_08215</name>
</gene>
<evidence type="ECO:0000313" key="3">
    <source>
        <dbReference type="Proteomes" id="UP001174839"/>
    </source>
</evidence>
<accession>A0ABT7WEW2</accession>
<evidence type="ECO:0000313" key="2">
    <source>
        <dbReference type="EMBL" id="MDM9631452.1"/>
    </source>
</evidence>
<keyword evidence="1" id="KW-0812">Transmembrane</keyword>
<dbReference type="EMBL" id="JAUDUY010000003">
    <property type="protein sequence ID" value="MDM9631452.1"/>
    <property type="molecule type" value="Genomic_DNA"/>
</dbReference>
<evidence type="ECO:0000256" key="1">
    <source>
        <dbReference type="SAM" id="Phobius"/>
    </source>
</evidence>
<organism evidence="2 3">
    <name type="scientific">Robiginitalea aurantiaca</name>
    <dbReference type="NCBI Taxonomy" id="3056915"/>
    <lineage>
        <taxon>Bacteria</taxon>
        <taxon>Pseudomonadati</taxon>
        <taxon>Bacteroidota</taxon>
        <taxon>Flavobacteriia</taxon>
        <taxon>Flavobacteriales</taxon>
        <taxon>Flavobacteriaceae</taxon>
        <taxon>Robiginitalea</taxon>
    </lineage>
</organism>
<comment type="caution">
    <text evidence="2">The sequence shown here is derived from an EMBL/GenBank/DDBJ whole genome shotgun (WGS) entry which is preliminary data.</text>
</comment>
<name>A0ABT7WEW2_9FLAO</name>
<dbReference type="RefSeq" id="WP_289724807.1">
    <property type="nucleotide sequence ID" value="NZ_JAUDUY010000003.1"/>
</dbReference>
<feature type="transmembrane region" description="Helical" evidence="1">
    <location>
        <begin position="20"/>
        <end position="41"/>
    </location>
</feature>
<dbReference type="Proteomes" id="UP001174839">
    <property type="component" value="Unassembled WGS sequence"/>
</dbReference>
<reference evidence="2" key="1">
    <citation type="submission" date="2023-06" db="EMBL/GenBank/DDBJ databases">
        <title>Robiginitalea aurantiacus sp. nov. and Algoriphagus sediminis sp. nov., isolated from coastal sediment.</title>
        <authorList>
            <person name="Zhou Z.Y."/>
            <person name="An J."/>
            <person name="Jia Y.W."/>
            <person name="Du Z.J."/>
        </authorList>
    </citation>
    <scope>NUCLEOTIDE SEQUENCE</scope>
    <source>
        <strain evidence="2">M39</strain>
    </source>
</reference>